<name>A0ABP0VY68_9BRYO</name>
<accession>A0ABP0VY68</accession>
<reference evidence="2" key="1">
    <citation type="submission" date="2024-02" db="EMBL/GenBank/DDBJ databases">
        <authorList>
            <consortium name="ELIXIR-Norway"/>
            <consortium name="Elixir Norway"/>
        </authorList>
    </citation>
    <scope>NUCLEOTIDE SEQUENCE</scope>
</reference>
<proteinExistence type="predicted"/>
<protein>
    <recommendedName>
        <fullName evidence="4">Secreted protein</fullName>
    </recommendedName>
</protein>
<keyword evidence="1" id="KW-1133">Transmembrane helix</keyword>
<evidence type="ECO:0000313" key="2">
    <source>
        <dbReference type="EMBL" id="CAK9259259.1"/>
    </source>
</evidence>
<dbReference type="Proteomes" id="UP001497444">
    <property type="component" value="Chromosome 12"/>
</dbReference>
<evidence type="ECO:0000256" key="1">
    <source>
        <dbReference type="SAM" id="Phobius"/>
    </source>
</evidence>
<gene>
    <name evidence="2" type="ORF">CSSPJE1EN1_LOCUS4737</name>
</gene>
<dbReference type="EMBL" id="OZ020107">
    <property type="protein sequence ID" value="CAK9259259.1"/>
    <property type="molecule type" value="Genomic_DNA"/>
</dbReference>
<keyword evidence="3" id="KW-1185">Reference proteome</keyword>
<organism evidence="2 3">
    <name type="scientific">Sphagnum jensenii</name>
    <dbReference type="NCBI Taxonomy" id="128206"/>
    <lineage>
        <taxon>Eukaryota</taxon>
        <taxon>Viridiplantae</taxon>
        <taxon>Streptophyta</taxon>
        <taxon>Embryophyta</taxon>
        <taxon>Bryophyta</taxon>
        <taxon>Sphagnophytina</taxon>
        <taxon>Sphagnopsida</taxon>
        <taxon>Sphagnales</taxon>
        <taxon>Sphagnaceae</taxon>
        <taxon>Sphagnum</taxon>
    </lineage>
</organism>
<sequence length="101" mass="11469">MVNCPPSALWVAVIITQMWCTGAVFCCCLFTSIIITELAEGTTMILFQERCLSFMRVAKRTNKQSTQGMDLPHIMELNFMVQSFCSMEVMCISAMSFFSWV</sequence>
<keyword evidence="1" id="KW-0472">Membrane</keyword>
<feature type="transmembrane region" description="Helical" evidence="1">
    <location>
        <begin position="7"/>
        <end position="35"/>
    </location>
</feature>
<evidence type="ECO:0000313" key="3">
    <source>
        <dbReference type="Proteomes" id="UP001497444"/>
    </source>
</evidence>
<keyword evidence="1" id="KW-0812">Transmembrane</keyword>
<evidence type="ECO:0008006" key="4">
    <source>
        <dbReference type="Google" id="ProtNLM"/>
    </source>
</evidence>